<organism evidence="2 3">
    <name type="scientific">Heterocephalus glaber</name>
    <name type="common">Naked mole rat</name>
    <dbReference type="NCBI Taxonomy" id="10181"/>
    <lineage>
        <taxon>Eukaryota</taxon>
        <taxon>Metazoa</taxon>
        <taxon>Chordata</taxon>
        <taxon>Craniata</taxon>
        <taxon>Vertebrata</taxon>
        <taxon>Euteleostomi</taxon>
        <taxon>Mammalia</taxon>
        <taxon>Eutheria</taxon>
        <taxon>Euarchontoglires</taxon>
        <taxon>Glires</taxon>
        <taxon>Rodentia</taxon>
        <taxon>Hystricomorpha</taxon>
        <taxon>Bathyergidae</taxon>
        <taxon>Heterocephalus</taxon>
    </lineage>
</organism>
<reference evidence="3" key="1">
    <citation type="submission" date="2025-08" db="UniProtKB">
        <authorList>
            <consortium name="RefSeq"/>
        </authorList>
    </citation>
    <scope>IDENTIFICATION</scope>
</reference>
<name>A0AAX6SIK0_HETGA</name>
<feature type="compositionally biased region" description="Basic residues" evidence="1">
    <location>
        <begin position="178"/>
        <end position="188"/>
    </location>
</feature>
<keyword evidence="2" id="KW-1185">Reference proteome</keyword>
<protein>
    <submittedName>
        <fullName evidence="3">Uncharacterized protein LOC110347769</fullName>
    </submittedName>
</protein>
<accession>A0AAX6SIK0</accession>
<proteinExistence type="predicted"/>
<sequence length="359" mass="38309">MLLKGSKSNNKDPKLLSHSNFKSSAVLVSVGQAAPTPTGCKDTVVRERPGARRGRASTIPPASQGLRKPPDQARVRASARLGPRGPSRAGSAPTHIPRRRRPGLSPRCRSSPPRQAPQDAAQGREGPARGANSRDRRRPPSLSGLPRPLAAAAATRFCSSSSRLPAAHTTPTSGGREARHRRCLHPLRGHTVSSMPQTTLARKPSQPASDPPRRRPPVEAPRSRAGREMTHPRLRVRRPLAPRVPLGAASRQVATRVEIPGAAPGVSERGSRGGSGSLSTRARQGLGVRAGFGTPQMGVWGRPPWRRLGMSQPGREGQAVRKLAQEETDVPPHRLSLPVRAIPSLLSLPLSGYCRPALP</sequence>
<feature type="region of interest" description="Disordered" evidence="1">
    <location>
        <begin position="32"/>
        <end position="234"/>
    </location>
</feature>
<evidence type="ECO:0000313" key="2">
    <source>
        <dbReference type="Proteomes" id="UP000694906"/>
    </source>
</evidence>
<evidence type="ECO:0000313" key="3">
    <source>
        <dbReference type="RefSeq" id="XP_021108678.1"/>
    </source>
</evidence>
<dbReference type="RefSeq" id="XP_021108678.1">
    <property type="nucleotide sequence ID" value="XM_021253019.1"/>
</dbReference>
<evidence type="ECO:0000256" key="1">
    <source>
        <dbReference type="SAM" id="MobiDB-lite"/>
    </source>
</evidence>
<dbReference type="AlphaFoldDB" id="A0AAX6SIK0"/>
<feature type="region of interest" description="Disordered" evidence="1">
    <location>
        <begin position="1"/>
        <end position="20"/>
    </location>
</feature>
<feature type="compositionally biased region" description="Low complexity" evidence="1">
    <location>
        <begin position="140"/>
        <end position="154"/>
    </location>
</feature>
<feature type="compositionally biased region" description="Basic and acidic residues" evidence="1">
    <location>
        <begin position="211"/>
        <end position="231"/>
    </location>
</feature>
<feature type="compositionally biased region" description="Low complexity" evidence="1">
    <location>
        <begin position="103"/>
        <end position="113"/>
    </location>
</feature>
<dbReference type="Proteomes" id="UP000694906">
    <property type="component" value="Unplaced"/>
</dbReference>
<feature type="compositionally biased region" description="Polar residues" evidence="1">
    <location>
        <begin position="191"/>
        <end position="200"/>
    </location>
</feature>
<dbReference type="GeneID" id="110347769"/>
<feature type="region of interest" description="Disordered" evidence="1">
    <location>
        <begin position="260"/>
        <end position="280"/>
    </location>
</feature>
<feature type="compositionally biased region" description="Polar residues" evidence="1">
    <location>
        <begin position="157"/>
        <end position="173"/>
    </location>
</feature>
<gene>
    <name evidence="3" type="primary">LOC110347769</name>
</gene>